<dbReference type="InterPro" id="IPR000719">
    <property type="entry name" value="Prot_kinase_dom"/>
</dbReference>
<evidence type="ECO:0000256" key="3">
    <source>
        <dbReference type="ARBA" id="ARBA00022679"/>
    </source>
</evidence>
<dbReference type="Gene3D" id="3.30.200.20">
    <property type="entry name" value="Phosphorylase Kinase, domain 1"/>
    <property type="match status" value="1"/>
</dbReference>
<evidence type="ECO:0000256" key="7">
    <source>
        <dbReference type="ARBA" id="ARBA00047899"/>
    </source>
</evidence>
<sequence>MDTTHPLTLTTGQIFAGFRIIRVLGAGGMGTVYLAAHPRLPRENALKVLPAQWGGDPVYRARFEREAELAANLSHRHIVQVHDRGEHDGQLWLSMDYVAGTDAARLLRGRFCGGMPLAEVVRIIGAVASALDHAHQRGLLHRDVKPANILLEDDGPQPRGVFLADFGIARRIDDVIGLTSTNMTVGTVNYSAPEQLRGEPVDGRADQYALACTAFHLLTGAPPYDDANSAVVISRHVGAPPPAIGALRPELAGLDWVFATAMAKDPAHRFGSCQEFANHLAGHPAPGFAYAGELPGGPVLQYPTQPSLSDTLPALPRTTDGRNRRTRVVAAALFCIALLIGGGIIAGEKLISHYRSNSAARTPVAQSSPTTTTPAPNTGPFTGSYQVEFGVVTGVDGQRAEKPVPPTSETWSVRSVCGTAGCVATATRYGGETMQVPQIVFDQVDGTWVAVSVGSTNCGTAEGEVWETFTLQARPDGTLAGEATQTMAKGCANKRTVTFTRTGDADVNSLPDPAALPPRVTSPAAALRGRYHLLSVQPNGFKDQGDYVVRTDCLRAGDRCVSLLHTAPATAMVLVYADGTWNYDREFDGTCGRGRNTHVRIVVPFALPQPPQDPIMTLSGNGHEELTGGCPSTDVQVTLTRTGD</sequence>
<dbReference type="PANTHER" id="PTHR43289">
    <property type="entry name" value="MITOGEN-ACTIVATED PROTEIN KINASE KINASE KINASE 20-RELATED"/>
    <property type="match status" value="1"/>
</dbReference>
<dbReference type="GO" id="GO:0005524">
    <property type="term" value="F:ATP binding"/>
    <property type="evidence" value="ECO:0007669"/>
    <property type="project" value="UniProtKB-KW"/>
</dbReference>
<keyword evidence="6" id="KW-0067">ATP-binding</keyword>
<gene>
    <name evidence="12" type="ORF">QXL92_09850</name>
</gene>
<keyword evidence="10" id="KW-0812">Transmembrane</keyword>
<name>A0AAJ1S1P4_9MYCO</name>
<dbReference type="AlphaFoldDB" id="A0AAJ1S1P4"/>
<dbReference type="PANTHER" id="PTHR43289:SF6">
    <property type="entry name" value="SERINE_THREONINE-PROTEIN KINASE NEKL-3"/>
    <property type="match status" value="1"/>
</dbReference>
<dbReference type="InterPro" id="IPR011009">
    <property type="entry name" value="Kinase-like_dom_sf"/>
</dbReference>
<dbReference type="PROSITE" id="PS50011">
    <property type="entry name" value="PROTEIN_KINASE_DOM"/>
    <property type="match status" value="1"/>
</dbReference>
<dbReference type="RefSeq" id="WP_306255106.1">
    <property type="nucleotide sequence ID" value="NZ_JAUFSA010000001.1"/>
</dbReference>
<protein>
    <recommendedName>
        <fullName evidence="1">non-specific serine/threonine protein kinase</fullName>
        <ecNumber evidence="1">2.7.11.1</ecNumber>
    </recommendedName>
</protein>
<dbReference type="Pfam" id="PF00069">
    <property type="entry name" value="Pkinase"/>
    <property type="match status" value="1"/>
</dbReference>
<proteinExistence type="predicted"/>
<dbReference type="Proteomes" id="UP001229081">
    <property type="component" value="Unassembled WGS sequence"/>
</dbReference>
<keyword evidence="5 12" id="KW-0418">Kinase</keyword>
<dbReference type="EMBL" id="JAUFSA010000001">
    <property type="protein sequence ID" value="MDP7735047.1"/>
    <property type="molecule type" value="Genomic_DNA"/>
</dbReference>
<dbReference type="GO" id="GO:0080090">
    <property type="term" value="P:regulation of primary metabolic process"/>
    <property type="evidence" value="ECO:0007669"/>
    <property type="project" value="UniProtKB-ARBA"/>
</dbReference>
<keyword evidence="10" id="KW-0472">Membrane</keyword>
<dbReference type="Gene3D" id="1.10.510.10">
    <property type="entry name" value="Transferase(Phosphotransferase) domain 1"/>
    <property type="match status" value="1"/>
</dbReference>
<feature type="compositionally biased region" description="Low complexity" evidence="9">
    <location>
        <begin position="362"/>
        <end position="383"/>
    </location>
</feature>
<dbReference type="InterPro" id="IPR008271">
    <property type="entry name" value="Ser/Thr_kinase_AS"/>
</dbReference>
<evidence type="ECO:0000256" key="9">
    <source>
        <dbReference type="SAM" id="MobiDB-lite"/>
    </source>
</evidence>
<dbReference type="EC" id="2.7.11.1" evidence="1"/>
<keyword evidence="10" id="KW-1133">Transmembrane helix</keyword>
<evidence type="ECO:0000256" key="1">
    <source>
        <dbReference type="ARBA" id="ARBA00012513"/>
    </source>
</evidence>
<feature type="compositionally biased region" description="Polar residues" evidence="9">
    <location>
        <begin position="633"/>
        <end position="644"/>
    </location>
</feature>
<keyword evidence="3 12" id="KW-0808">Transferase</keyword>
<feature type="region of interest" description="Disordered" evidence="9">
    <location>
        <begin position="624"/>
        <end position="644"/>
    </location>
</feature>
<dbReference type="CDD" id="cd14014">
    <property type="entry name" value="STKc_PknB_like"/>
    <property type="match status" value="1"/>
</dbReference>
<organism evidence="12 13">
    <name type="scientific">Mycobacterium paragordonae</name>
    <dbReference type="NCBI Taxonomy" id="1389713"/>
    <lineage>
        <taxon>Bacteria</taxon>
        <taxon>Bacillati</taxon>
        <taxon>Actinomycetota</taxon>
        <taxon>Actinomycetes</taxon>
        <taxon>Mycobacteriales</taxon>
        <taxon>Mycobacteriaceae</taxon>
        <taxon>Mycobacterium</taxon>
    </lineage>
</organism>
<evidence type="ECO:0000256" key="8">
    <source>
        <dbReference type="ARBA" id="ARBA00048679"/>
    </source>
</evidence>
<evidence type="ECO:0000259" key="11">
    <source>
        <dbReference type="PROSITE" id="PS50011"/>
    </source>
</evidence>
<evidence type="ECO:0000313" key="13">
    <source>
        <dbReference type="Proteomes" id="UP001229081"/>
    </source>
</evidence>
<feature type="transmembrane region" description="Helical" evidence="10">
    <location>
        <begin position="14"/>
        <end position="36"/>
    </location>
</feature>
<dbReference type="PROSITE" id="PS00108">
    <property type="entry name" value="PROTEIN_KINASE_ST"/>
    <property type="match status" value="1"/>
</dbReference>
<dbReference type="GO" id="GO:0004674">
    <property type="term" value="F:protein serine/threonine kinase activity"/>
    <property type="evidence" value="ECO:0007669"/>
    <property type="project" value="UniProtKB-KW"/>
</dbReference>
<evidence type="ECO:0000256" key="5">
    <source>
        <dbReference type="ARBA" id="ARBA00022777"/>
    </source>
</evidence>
<keyword evidence="2" id="KW-0723">Serine/threonine-protein kinase</keyword>
<feature type="domain" description="Protein kinase" evidence="11">
    <location>
        <begin position="18"/>
        <end position="286"/>
    </location>
</feature>
<comment type="catalytic activity">
    <reaction evidence="7">
        <text>L-threonyl-[protein] + ATP = O-phospho-L-threonyl-[protein] + ADP + H(+)</text>
        <dbReference type="Rhea" id="RHEA:46608"/>
        <dbReference type="Rhea" id="RHEA-COMP:11060"/>
        <dbReference type="Rhea" id="RHEA-COMP:11605"/>
        <dbReference type="ChEBI" id="CHEBI:15378"/>
        <dbReference type="ChEBI" id="CHEBI:30013"/>
        <dbReference type="ChEBI" id="CHEBI:30616"/>
        <dbReference type="ChEBI" id="CHEBI:61977"/>
        <dbReference type="ChEBI" id="CHEBI:456216"/>
        <dbReference type="EC" id="2.7.11.1"/>
    </reaction>
</comment>
<comment type="caution">
    <text evidence="12">The sequence shown here is derived from an EMBL/GenBank/DDBJ whole genome shotgun (WGS) entry which is preliminary data.</text>
</comment>
<evidence type="ECO:0000256" key="4">
    <source>
        <dbReference type="ARBA" id="ARBA00022741"/>
    </source>
</evidence>
<dbReference type="FunFam" id="3.30.200.20:FF:000035">
    <property type="entry name" value="Serine/threonine protein kinase Stk1"/>
    <property type="match status" value="1"/>
</dbReference>
<reference evidence="12" key="1">
    <citation type="submission" date="2023-06" db="EMBL/GenBank/DDBJ databases">
        <title>Identification of two novel mycobacterium reveal diversities and complexities of Mycobacterium gordonae clade.</title>
        <authorList>
            <person name="Matsumoto Y."/>
            <person name="Nakamura S."/>
            <person name="Motooka D."/>
            <person name="Fukushima K."/>
        </authorList>
    </citation>
    <scope>NUCLEOTIDE SEQUENCE</scope>
    <source>
        <strain evidence="12">TY812</strain>
    </source>
</reference>
<feature type="transmembrane region" description="Helical" evidence="10">
    <location>
        <begin position="328"/>
        <end position="347"/>
    </location>
</feature>
<feature type="region of interest" description="Disordered" evidence="9">
    <location>
        <begin position="360"/>
        <end position="383"/>
    </location>
</feature>
<evidence type="ECO:0000256" key="10">
    <source>
        <dbReference type="SAM" id="Phobius"/>
    </source>
</evidence>
<evidence type="ECO:0000256" key="2">
    <source>
        <dbReference type="ARBA" id="ARBA00022527"/>
    </source>
</evidence>
<keyword evidence="4" id="KW-0547">Nucleotide-binding</keyword>
<evidence type="ECO:0000256" key="6">
    <source>
        <dbReference type="ARBA" id="ARBA00022840"/>
    </source>
</evidence>
<dbReference type="SMART" id="SM00220">
    <property type="entry name" value="S_TKc"/>
    <property type="match status" value="1"/>
</dbReference>
<accession>A0AAJ1S1P4</accession>
<dbReference type="SUPFAM" id="SSF56112">
    <property type="entry name" value="Protein kinase-like (PK-like)"/>
    <property type="match status" value="1"/>
</dbReference>
<comment type="catalytic activity">
    <reaction evidence="8">
        <text>L-seryl-[protein] + ATP = O-phospho-L-seryl-[protein] + ADP + H(+)</text>
        <dbReference type="Rhea" id="RHEA:17989"/>
        <dbReference type="Rhea" id="RHEA-COMP:9863"/>
        <dbReference type="Rhea" id="RHEA-COMP:11604"/>
        <dbReference type="ChEBI" id="CHEBI:15378"/>
        <dbReference type="ChEBI" id="CHEBI:29999"/>
        <dbReference type="ChEBI" id="CHEBI:30616"/>
        <dbReference type="ChEBI" id="CHEBI:83421"/>
        <dbReference type="ChEBI" id="CHEBI:456216"/>
        <dbReference type="EC" id="2.7.11.1"/>
    </reaction>
</comment>
<evidence type="ECO:0000313" key="12">
    <source>
        <dbReference type="EMBL" id="MDP7735047.1"/>
    </source>
</evidence>